<organism evidence="2 3">
    <name type="scientific">Piscinibacter gummiphilus</name>
    <dbReference type="NCBI Taxonomy" id="946333"/>
    <lineage>
        <taxon>Bacteria</taxon>
        <taxon>Pseudomonadati</taxon>
        <taxon>Pseudomonadota</taxon>
        <taxon>Betaproteobacteria</taxon>
        <taxon>Burkholderiales</taxon>
        <taxon>Sphaerotilaceae</taxon>
        <taxon>Piscinibacter</taxon>
    </lineage>
</organism>
<evidence type="ECO:0000313" key="2">
    <source>
        <dbReference type="EMBL" id="WOB10312.1"/>
    </source>
</evidence>
<dbReference type="PANTHER" id="PTHR40254">
    <property type="entry name" value="BLR0577 PROTEIN"/>
    <property type="match status" value="1"/>
</dbReference>
<keyword evidence="3" id="KW-1185">Reference proteome</keyword>
<dbReference type="InterPro" id="IPR052189">
    <property type="entry name" value="L-asp_N-monooxygenase_NS-form"/>
</dbReference>
<feature type="domain" description="FAD-dependent urate hydroxylase HpyO/Asp monooxygenase CreE-like FAD/NAD(P)-binding" evidence="1">
    <location>
        <begin position="8"/>
        <end position="176"/>
    </location>
</feature>
<evidence type="ECO:0000259" key="1">
    <source>
        <dbReference type="Pfam" id="PF13454"/>
    </source>
</evidence>
<name>A0ABZ0CZ90_9BURK</name>
<dbReference type="PANTHER" id="PTHR40254:SF1">
    <property type="entry name" value="BLR0577 PROTEIN"/>
    <property type="match status" value="1"/>
</dbReference>
<proteinExistence type="predicted"/>
<protein>
    <submittedName>
        <fullName evidence="2">FAD/NAD(P)-binding protein</fullName>
    </submittedName>
</protein>
<reference evidence="2 3" key="1">
    <citation type="submission" date="2023-10" db="EMBL/GenBank/DDBJ databases">
        <title>Bacteria for the degradation of biodegradable plastic PBAT(Polybutylene adipate terephthalate).</title>
        <authorList>
            <person name="Weon H.-Y."/>
            <person name="Yeon J."/>
        </authorList>
    </citation>
    <scope>NUCLEOTIDE SEQUENCE [LARGE SCALE GENOMIC DNA]</scope>
    <source>
        <strain evidence="2 3">SBD 7-3</strain>
    </source>
</reference>
<dbReference type="InterPro" id="IPR038732">
    <property type="entry name" value="HpyO/CreE_NAD-binding"/>
</dbReference>
<dbReference type="EMBL" id="CP136336">
    <property type="protein sequence ID" value="WOB10312.1"/>
    <property type="molecule type" value="Genomic_DNA"/>
</dbReference>
<accession>A0ABZ0CZ90</accession>
<sequence>MTTARIGIIGMGPRGLTVLERIVANERVRKSANIEIFIFDPHPPGVGCHDPEQEDYLLVNTVAGQITQFSDHSVVGAGPILEGPSFYQWLEEQRSSKLGRWAGQPVSPDKYYSRALFGRYLYWVYHYLAALAPSHVQINLVQESILSTDRLAEDSWVLSTKSGSFCVNYLFLTTGHTKPAGKPATGNNPLPGTTLVIDDPYPIKTTTAAITADMTVAIEGMGLTMFDVLGALTTGRGGRFVQDEDGRMRYLPSGQEPRLVTYSRSGLPLTARAINQKGVSVQYKARFLQADKVRAMRAGRKLDFVTDVFPLLLADMQFAYYEAYLRERRDPVTSMLFCNQFLCADVAGREALICQYVPEADRFSWDRLVNPITDDALATPEDFHEWLMDHLRQDLREAYKGNVQGPLKAACDVVRDLRDNLRAAIDHGGLTEASHRWLLSEFNPIMNRIAVGPPASRIAELLALVEAGVLEMSYGPGAACKPGRPGERIRLTSSLWPDRSVAVDVLVKARISMHSPADDASPLLRGLLKAGYVRLFHNGGFHPGGIEVSREFNWVTASGQTLENAWALGIPTEGVKFYTFVVPRSGVNSTAIVDAGRAVSKMISLITGHAPAPHEEPIEAPVPTTEYASAFASLYGALS</sequence>
<dbReference type="RefSeq" id="WP_316703219.1">
    <property type="nucleotide sequence ID" value="NZ_CP136336.1"/>
</dbReference>
<dbReference type="Pfam" id="PF13454">
    <property type="entry name" value="NAD_binding_9"/>
    <property type="match status" value="1"/>
</dbReference>
<dbReference type="Proteomes" id="UP001303946">
    <property type="component" value="Chromosome"/>
</dbReference>
<gene>
    <name evidence="2" type="ORF">RXV79_09670</name>
</gene>
<evidence type="ECO:0000313" key="3">
    <source>
        <dbReference type="Proteomes" id="UP001303946"/>
    </source>
</evidence>